<name>A0A6G4U8K6_9ACTN</name>
<evidence type="ECO:0000313" key="1">
    <source>
        <dbReference type="EMBL" id="NGN68453.1"/>
    </source>
</evidence>
<dbReference type="Proteomes" id="UP000481583">
    <property type="component" value="Unassembled WGS sequence"/>
</dbReference>
<protein>
    <submittedName>
        <fullName evidence="1">Uncharacterized protein</fullName>
    </submittedName>
</protein>
<dbReference type="EMBL" id="JAAKZV010000205">
    <property type="protein sequence ID" value="NGN68453.1"/>
    <property type="molecule type" value="Genomic_DNA"/>
</dbReference>
<comment type="caution">
    <text evidence="1">The sequence shown here is derived from an EMBL/GenBank/DDBJ whole genome shotgun (WGS) entry which is preliminary data.</text>
</comment>
<proteinExistence type="predicted"/>
<keyword evidence="2" id="KW-1185">Reference proteome</keyword>
<reference evidence="1 2" key="1">
    <citation type="submission" date="2020-02" db="EMBL/GenBank/DDBJ databases">
        <title>Whole-genome analyses of novel actinobacteria.</title>
        <authorList>
            <person name="Sahin N."/>
        </authorList>
    </citation>
    <scope>NUCLEOTIDE SEQUENCE [LARGE SCALE GENOMIC DNA]</scope>
    <source>
        <strain evidence="1 2">A7024</strain>
    </source>
</reference>
<dbReference type="AlphaFoldDB" id="A0A6G4U8K6"/>
<sequence>MTGSPDPQILRVIYGDPAGWSPGQFEDWLEACDIYRAELAEWSVLLLKVTPRAFDALCAAARRSAGQIDPCSISDADKRALERGGYAADTDDCGHRRGEDDPSGEHREHLYLFRITDAGRAVVI</sequence>
<organism evidence="1 2">
    <name type="scientific">Streptomyces coryli</name>
    <dbReference type="NCBI Taxonomy" id="1128680"/>
    <lineage>
        <taxon>Bacteria</taxon>
        <taxon>Bacillati</taxon>
        <taxon>Actinomycetota</taxon>
        <taxon>Actinomycetes</taxon>
        <taxon>Kitasatosporales</taxon>
        <taxon>Streptomycetaceae</taxon>
        <taxon>Streptomyces</taxon>
    </lineage>
</organism>
<accession>A0A6G4U8K6</accession>
<dbReference type="RefSeq" id="WP_165242415.1">
    <property type="nucleotide sequence ID" value="NZ_JAAKZV010000205.1"/>
</dbReference>
<gene>
    <name evidence="1" type="ORF">G5C51_31720</name>
</gene>
<evidence type="ECO:0000313" key="2">
    <source>
        <dbReference type="Proteomes" id="UP000481583"/>
    </source>
</evidence>